<dbReference type="InterPro" id="IPR036676">
    <property type="entry name" value="PurM-like_C_sf"/>
</dbReference>
<keyword evidence="2" id="KW-0547">Nucleotide-binding</keyword>
<dbReference type="CDD" id="cd02195">
    <property type="entry name" value="SelD"/>
    <property type="match status" value="1"/>
</dbReference>
<dbReference type="EC" id="2.7.9.3" evidence="9"/>
<protein>
    <submittedName>
        <fullName evidence="9">Selenide, water dikinase SelD</fullName>
        <ecNumber evidence="9">2.7.9.3</ecNumber>
    </submittedName>
</protein>
<dbReference type="InterPro" id="IPR036921">
    <property type="entry name" value="PurM-like_N_sf"/>
</dbReference>
<gene>
    <name evidence="9" type="primary">selD</name>
    <name evidence="9" type="ORF">QQ91_021040</name>
</gene>
<dbReference type="Gene3D" id="3.90.650.10">
    <property type="entry name" value="PurM-like C-terminal domain"/>
    <property type="match status" value="1"/>
</dbReference>
<keyword evidence="5" id="KW-0711">Selenium</keyword>
<dbReference type="GO" id="GO:0005737">
    <property type="term" value="C:cytoplasm"/>
    <property type="evidence" value="ECO:0007669"/>
    <property type="project" value="TreeGrafter"/>
</dbReference>
<dbReference type="Pfam" id="PF02769">
    <property type="entry name" value="AIRS_C"/>
    <property type="match status" value="1"/>
</dbReference>
<sequence length="770" mass="82756">MQVATPIVKDLVFVGGGHTHAIVLRKFGMNPLPGVRLTLITNLVDTPYSGMLPCHISGLYDFDESHIDLRPLSRFANCQLLMDRAVAIDVANQQVICAHHPPVAFDVLSIDTGSTPATVAVPGAQEYAIPAKPVPDLLKAWAGFLEEVQHSAPGPISFAVVGGGVGGVELTLNMQMRLWHLLDELGRSRDDLTIHLFHRGEEIANGRNRSTRKLLHRRFVERGVQLHLQESVCAIEPVGDDQRRVRCESGLVVECDRVFWVTNASSPGWIQGSGLATDDDGFLLVKDTLQSCSHPHVFAAGDVATMQNHPRPKAGVFAVRQGPPLFHNLQAYLKREPLQPFAPQKQYLNIIDTGDGSAIASRGPFTFESKLMRAWKNRIDRKFMSLFSAFPDMGAESPSRGQPEIAAAPAPSMYCAGCGSKVGSDVLRRALARLAISPTSLKKGGNNLTVGSQTDHVLVGLASPDDAAVVRVPPGKLMVHTVDFFNALVDDPFVFGQIVVKHCLNDLYAMGAEPQTVLAIATLPHATTDKQTETLFHLLSGVQKALMATQTPLVGGHTTEGEQLALGLACNGLVEESALLPKGGMQPGEALILTQPLGTGTLFAADMQKKAKGRWIENAIAHMIQPSATAMQVFRQHGVTACTDVTGFGLLGHLLEMVEAAQVAVSLELTNLPLLEGAMNTLQQGLVSSLQPQNLQAARALANAAAYAQRPDYPILFDPQTAGGLLATVPSDRATDCVAQLRDRGYPAATRIGTVQPFRAAQPPITIEAW</sequence>
<dbReference type="InterPro" id="IPR023753">
    <property type="entry name" value="FAD/NAD-binding_dom"/>
</dbReference>
<evidence type="ECO:0000259" key="7">
    <source>
        <dbReference type="Pfam" id="PF02769"/>
    </source>
</evidence>
<evidence type="ECO:0000313" key="9">
    <source>
        <dbReference type="EMBL" id="NEV69586.1"/>
    </source>
</evidence>
<dbReference type="Gene3D" id="3.50.50.100">
    <property type="match status" value="1"/>
</dbReference>
<dbReference type="Pfam" id="PF00586">
    <property type="entry name" value="AIRS"/>
    <property type="match status" value="1"/>
</dbReference>
<name>A0A0C1YA78_9CYAN</name>
<keyword evidence="4" id="KW-0067">ATP-binding</keyword>
<dbReference type="EMBL" id="JTHE02000003">
    <property type="protein sequence ID" value="NEV69586.1"/>
    <property type="molecule type" value="Genomic_DNA"/>
</dbReference>
<dbReference type="GO" id="GO:0016260">
    <property type="term" value="P:selenocysteine biosynthetic process"/>
    <property type="evidence" value="ECO:0007669"/>
    <property type="project" value="TreeGrafter"/>
</dbReference>
<dbReference type="InterPro" id="IPR004536">
    <property type="entry name" value="SPS/SelD"/>
</dbReference>
<dbReference type="NCBIfam" id="TIGR03169">
    <property type="entry name" value="Nterm_to_SelD"/>
    <property type="match status" value="1"/>
</dbReference>
<evidence type="ECO:0000259" key="8">
    <source>
        <dbReference type="Pfam" id="PF07992"/>
    </source>
</evidence>
<evidence type="ECO:0000256" key="5">
    <source>
        <dbReference type="ARBA" id="ARBA00023266"/>
    </source>
</evidence>
<dbReference type="GO" id="GO:0004756">
    <property type="term" value="F:selenide, water dikinase activity"/>
    <property type="evidence" value="ECO:0007669"/>
    <property type="project" value="UniProtKB-EC"/>
</dbReference>
<dbReference type="InterPro" id="IPR016188">
    <property type="entry name" value="PurM-like_N"/>
</dbReference>
<dbReference type="Gene3D" id="3.30.1330.10">
    <property type="entry name" value="PurM-like, N-terminal domain"/>
    <property type="match status" value="1"/>
</dbReference>
<keyword evidence="3" id="KW-0418">Kinase</keyword>
<reference evidence="9" key="2">
    <citation type="journal article" date="2015" name="Genome Announc.">
        <title>Draft Genome Sequence of Filamentous Marine Cyanobacterium Lyngbya confervoides Strain BDU141951.</title>
        <authorList>
            <person name="Chandrababunaidu M.M."/>
            <person name="Sen D."/>
            <person name="Tripathy S."/>
        </authorList>
    </citation>
    <scope>NUCLEOTIDE SEQUENCE</scope>
    <source>
        <strain evidence="9">BDU141951</strain>
    </source>
</reference>
<dbReference type="SUPFAM" id="SSF55326">
    <property type="entry name" value="PurM N-terminal domain-like"/>
    <property type="match status" value="1"/>
</dbReference>
<feature type="domain" description="PurM-like C-terminal" evidence="7">
    <location>
        <begin position="586"/>
        <end position="756"/>
    </location>
</feature>
<dbReference type="PRINTS" id="PR00368">
    <property type="entry name" value="FADPNR"/>
</dbReference>
<dbReference type="NCBIfam" id="TIGR00476">
    <property type="entry name" value="selD"/>
    <property type="match status" value="1"/>
</dbReference>
<evidence type="ECO:0000256" key="2">
    <source>
        <dbReference type="ARBA" id="ARBA00022741"/>
    </source>
</evidence>
<dbReference type="InterPro" id="IPR017584">
    <property type="entry name" value="Pyridine_nucleo_diS_OxRdtase_N"/>
</dbReference>
<reference evidence="9" key="3">
    <citation type="submission" date="2020-02" db="EMBL/GenBank/DDBJ databases">
        <authorList>
            <person name="Sarangi A.N."/>
            <person name="Ghosh S."/>
            <person name="Mukherjee M."/>
            <person name="Tripathy S."/>
        </authorList>
    </citation>
    <scope>NUCLEOTIDE SEQUENCE</scope>
    <source>
        <strain evidence="9">BDU141951</strain>
    </source>
</reference>
<evidence type="ECO:0000256" key="1">
    <source>
        <dbReference type="ARBA" id="ARBA00022679"/>
    </source>
</evidence>
<dbReference type="GO" id="GO:0005524">
    <property type="term" value="F:ATP binding"/>
    <property type="evidence" value="ECO:0007669"/>
    <property type="project" value="UniProtKB-KW"/>
</dbReference>
<evidence type="ECO:0000259" key="6">
    <source>
        <dbReference type="Pfam" id="PF00586"/>
    </source>
</evidence>
<feature type="domain" description="FAD/NAD(P)-binding" evidence="8">
    <location>
        <begin position="10"/>
        <end position="322"/>
    </location>
</feature>
<dbReference type="Pfam" id="PF07992">
    <property type="entry name" value="Pyr_redox_2"/>
    <property type="match status" value="1"/>
</dbReference>
<dbReference type="SUPFAM" id="SSF51905">
    <property type="entry name" value="FAD/NAD(P)-binding domain"/>
    <property type="match status" value="2"/>
</dbReference>
<dbReference type="GO" id="GO:0016491">
    <property type="term" value="F:oxidoreductase activity"/>
    <property type="evidence" value="ECO:0007669"/>
    <property type="project" value="InterPro"/>
</dbReference>
<comment type="caution">
    <text evidence="9">The sequence shown here is derived from an EMBL/GenBank/DDBJ whole genome shotgun (WGS) entry which is preliminary data.</text>
</comment>
<evidence type="ECO:0000256" key="4">
    <source>
        <dbReference type="ARBA" id="ARBA00022840"/>
    </source>
</evidence>
<evidence type="ECO:0000256" key="3">
    <source>
        <dbReference type="ARBA" id="ARBA00022777"/>
    </source>
</evidence>
<feature type="domain" description="PurM-like N-terminal" evidence="6">
    <location>
        <begin position="465"/>
        <end position="574"/>
    </location>
</feature>
<dbReference type="SUPFAM" id="SSF56042">
    <property type="entry name" value="PurM C-terminal domain-like"/>
    <property type="match status" value="1"/>
</dbReference>
<proteinExistence type="predicted"/>
<accession>A0A0C1YA78</accession>
<dbReference type="AlphaFoldDB" id="A0A0C1YA78"/>
<keyword evidence="1 9" id="KW-0808">Transferase</keyword>
<reference evidence="9" key="1">
    <citation type="submission" date="2014-11" db="EMBL/GenBank/DDBJ databases">
        <authorList>
            <person name="Malar M.C."/>
            <person name="Sen D."/>
            <person name="Tripathy S."/>
        </authorList>
    </citation>
    <scope>NUCLEOTIDE SEQUENCE</scope>
    <source>
        <strain evidence="9">BDU141951</strain>
    </source>
</reference>
<dbReference type="InterPro" id="IPR010918">
    <property type="entry name" value="PurM-like_C_dom"/>
</dbReference>
<dbReference type="PANTHER" id="PTHR10256">
    <property type="entry name" value="SELENIDE, WATER DIKINASE"/>
    <property type="match status" value="1"/>
</dbReference>
<dbReference type="InterPro" id="IPR036188">
    <property type="entry name" value="FAD/NAD-bd_sf"/>
</dbReference>
<dbReference type="PANTHER" id="PTHR10256:SF0">
    <property type="entry name" value="INACTIVE SELENIDE, WATER DIKINASE-LIKE PROTEIN-RELATED"/>
    <property type="match status" value="1"/>
</dbReference>
<organism evidence="9">
    <name type="scientific">Lyngbya confervoides BDU141951</name>
    <dbReference type="NCBI Taxonomy" id="1574623"/>
    <lineage>
        <taxon>Bacteria</taxon>
        <taxon>Bacillati</taxon>
        <taxon>Cyanobacteriota</taxon>
        <taxon>Cyanophyceae</taxon>
        <taxon>Oscillatoriophycideae</taxon>
        <taxon>Oscillatoriales</taxon>
        <taxon>Microcoleaceae</taxon>
        <taxon>Lyngbya</taxon>
    </lineage>
</organism>